<comment type="caution">
    <text evidence="1">The sequence shown here is derived from an EMBL/GenBank/DDBJ whole genome shotgun (WGS) entry which is preliminary data.</text>
</comment>
<protein>
    <submittedName>
        <fullName evidence="1">52 kDa repressor of the inhibitor of the protein kinase-like</fullName>
    </submittedName>
</protein>
<gene>
    <name evidence="1" type="ORF">FWK35_00029838</name>
</gene>
<evidence type="ECO:0000313" key="1">
    <source>
        <dbReference type="EMBL" id="KAF0767145.1"/>
    </source>
</evidence>
<proteinExistence type="predicted"/>
<evidence type="ECO:0000313" key="2">
    <source>
        <dbReference type="Proteomes" id="UP000478052"/>
    </source>
</evidence>
<sequence>MQKVYTLYPWVLVQVVQLKEIYLKENTNLTNWKPVKGHYSDDKIGKGILVRHLWMSPIMLCLFSRSYSEDFCKLIQFYLNTDKQTILAELNLWNLWYTKKITDSILKMDWRH</sequence>
<keyword evidence="2" id="KW-1185">Reference proteome</keyword>
<name>A0A6G0Z8N6_APHCR</name>
<reference evidence="1 2" key="1">
    <citation type="submission" date="2019-08" db="EMBL/GenBank/DDBJ databases">
        <title>Whole genome of Aphis craccivora.</title>
        <authorList>
            <person name="Voronova N.V."/>
            <person name="Shulinski R.S."/>
            <person name="Bandarenka Y.V."/>
            <person name="Zhorov D.G."/>
            <person name="Warner D."/>
        </authorList>
    </citation>
    <scope>NUCLEOTIDE SEQUENCE [LARGE SCALE GENOMIC DNA]</scope>
    <source>
        <strain evidence="1">180601</strain>
        <tissue evidence="1">Whole Body</tissue>
    </source>
</reference>
<organism evidence="1 2">
    <name type="scientific">Aphis craccivora</name>
    <name type="common">Cowpea aphid</name>
    <dbReference type="NCBI Taxonomy" id="307492"/>
    <lineage>
        <taxon>Eukaryota</taxon>
        <taxon>Metazoa</taxon>
        <taxon>Ecdysozoa</taxon>
        <taxon>Arthropoda</taxon>
        <taxon>Hexapoda</taxon>
        <taxon>Insecta</taxon>
        <taxon>Pterygota</taxon>
        <taxon>Neoptera</taxon>
        <taxon>Paraneoptera</taxon>
        <taxon>Hemiptera</taxon>
        <taxon>Sternorrhyncha</taxon>
        <taxon>Aphidomorpha</taxon>
        <taxon>Aphidoidea</taxon>
        <taxon>Aphididae</taxon>
        <taxon>Aphidini</taxon>
        <taxon>Aphis</taxon>
        <taxon>Aphis</taxon>
    </lineage>
</organism>
<dbReference type="Proteomes" id="UP000478052">
    <property type="component" value="Unassembled WGS sequence"/>
</dbReference>
<dbReference type="AlphaFoldDB" id="A0A6G0Z8N6"/>
<accession>A0A6G0Z8N6</accession>
<dbReference type="EMBL" id="VUJU01001033">
    <property type="protein sequence ID" value="KAF0767145.1"/>
    <property type="molecule type" value="Genomic_DNA"/>
</dbReference>